<dbReference type="Proteomes" id="UP000502041">
    <property type="component" value="Chromosome"/>
</dbReference>
<reference evidence="3 4" key="1">
    <citation type="submission" date="2020-04" db="EMBL/GenBank/DDBJ databases">
        <title>Complete genome of a Psychrophilic, Marine, Gas Vacuolate Bacterium Polaromonas vacuolata KCTC 22033T.</title>
        <authorList>
            <person name="Hwang K."/>
            <person name="Kim K.M."/>
        </authorList>
    </citation>
    <scope>NUCLEOTIDE SEQUENCE [LARGE SCALE GENOMIC DNA]</scope>
    <source>
        <strain evidence="3 4">KCTC 22033</strain>
    </source>
</reference>
<feature type="signal peptide" evidence="2">
    <location>
        <begin position="1"/>
        <end position="34"/>
    </location>
</feature>
<evidence type="ECO:0000313" key="3">
    <source>
        <dbReference type="EMBL" id="QJC55063.1"/>
    </source>
</evidence>
<dbReference type="EMBL" id="CP051461">
    <property type="protein sequence ID" value="QJC55063.1"/>
    <property type="molecule type" value="Genomic_DNA"/>
</dbReference>
<proteinExistence type="predicted"/>
<evidence type="ECO:0000256" key="2">
    <source>
        <dbReference type="SAM" id="SignalP"/>
    </source>
</evidence>
<gene>
    <name evidence="3" type="ORF">HC248_00326</name>
</gene>
<dbReference type="AlphaFoldDB" id="A0A6H2H5I2"/>
<evidence type="ECO:0000256" key="1">
    <source>
        <dbReference type="SAM" id="MobiDB-lite"/>
    </source>
</evidence>
<dbReference type="RefSeq" id="WP_168920980.1">
    <property type="nucleotide sequence ID" value="NZ_CP051461.1"/>
</dbReference>
<organism evidence="3 4">
    <name type="scientific">Polaromonas vacuolata</name>
    <dbReference type="NCBI Taxonomy" id="37448"/>
    <lineage>
        <taxon>Bacteria</taxon>
        <taxon>Pseudomonadati</taxon>
        <taxon>Pseudomonadota</taxon>
        <taxon>Betaproteobacteria</taxon>
        <taxon>Burkholderiales</taxon>
        <taxon>Comamonadaceae</taxon>
        <taxon>Polaromonas</taxon>
    </lineage>
</organism>
<accession>A0A6H2H5I2</accession>
<name>A0A6H2H5I2_9BURK</name>
<feature type="region of interest" description="Disordered" evidence="1">
    <location>
        <begin position="153"/>
        <end position="175"/>
    </location>
</feature>
<keyword evidence="2" id="KW-0732">Signal</keyword>
<dbReference type="KEGG" id="pvac:HC248_00326"/>
<evidence type="ECO:0000313" key="4">
    <source>
        <dbReference type="Proteomes" id="UP000502041"/>
    </source>
</evidence>
<protein>
    <submittedName>
        <fullName evidence="3">Uncharacterized protein</fullName>
    </submittedName>
</protein>
<feature type="chain" id="PRO_5026131959" evidence="2">
    <location>
        <begin position="35"/>
        <end position="175"/>
    </location>
</feature>
<feature type="compositionally biased region" description="Polar residues" evidence="1">
    <location>
        <begin position="166"/>
        <end position="175"/>
    </location>
</feature>
<sequence>MQKFLIHHHGIASKTLSISLLWLLALTDTSAAQANESFAAKDKAASAALTFTIHIPSVLRLLENHHPEQLVVGDDATSEQRLLLVSSMRNGFCAELGLMWGNTADWQLQIISASGSTGAWLDSTPAGYRLCARKPGRYALTLQHRFSWQESLTGHDKTQGERSMQWPVNLSLTSP</sequence>
<keyword evidence="4" id="KW-1185">Reference proteome</keyword>